<accession>A0A644VQK5</accession>
<dbReference type="AlphaFoldDB" id="A0A644VQK5"/>
<evidence type="ECO:0000256" key="2">
    <source>
        <dbReference type="SAM" id="Coils"/>
    </source>
</evidence>
<gene>
    <name evidence="8" type="primary">ttgA</name>
    <name evidence="8" type="ORF">SDC9_39836</name>
</gene>
<proteinExistence type="predicted"/>
<dbReference type="InterPro" id="IPR058624">
    <property type="entry name" value="MdtA-like_HH"/>
</dbReference>
<feature type="domain" description="Multidrug resistance protein MdtA-like beta-barrel" evidence="6">
    <location>
        <begin position="206"/>
        <end position="291"/>
    </location>
</feature>
<evidence type="ECO:0000256" key="1">
    <source>
        <dbReference type="ARBA" id="ARBA00004196"/>
    </source>
</evidence>
<evidence type="ECO:0000256" key="3">
    <source>
        <dbReference type="SAM" id="MobiDB-lite"/>
    </source>
</evidence>
<reference evidence="8" key="1">
    <citation type="submission" date="2019-08" db="EMBL/GenBank/DDBJ databases">
        <authorList>
            <person name="Kucharzyk K."/>
            <person name="Murdoch R.W."/>
            <person name="Higgins S."/>
            <person name="Loffler F."/>
        </authorList>
    </citation>
    <scope>NUCLEOTIDE SEQUENCE</scope>
</reference>
<evidence type="ECO:0000259" key="6">
    <source>
        <dbReference type="Pfam" id="PF25944"/>
    </source>
</evidence>
<dbReference type="Gene3D" id="2.40.420.20">
    <property type="match status" value="1"/>
</dbReference>
<dbReference type="InterPro" id="IPR058626">
    <property type="entry name" value="MdtA-like_b-barrel"/>
</dbReference>
<comment type="subcellular location">
    <subcellularLocation>
        <location evidence="1">Cell envelope</location>
    </subcellularLocation>
</comment>
<dbReference type="GO" id="GO:0030313">
    <property type="term" value="C:cell envelope"/>
    <property type="evidence" value="ECO:0007669"/>
    <property type="project" value="UniProtKB-SubCell"/>
</dbReference>
<feature type="domain" description="Multidrug resistance protein MdtA-like C-terminal permuted SH3" evidence="7">
    <location>
        <begin position="295"/>
        <end position="356"/>
    </location>
</feature>
<dbReference type="InterPro" id="IPR058627">
    <property type="entry name" value="MdtA-like_C"/>
</dbReference>
<dbReference type="EMBL" id="VSSQ01000400">
    <property type="protein sequence ID" value="MPL93694.1"/>
    <property type="molecule type" value="Genomic_DNA"/>
</dbReference>
<dbReference type="SUPFAM" id="SSF111369">
    <property type="entry name" value="HlyD-like secretion proteins"/>
    <property type="match status" value="1"/>
</dbReference>
<dbReference type="Gene3D" id="2.40.30.170">
    <property type="match status" value="1"/>
</dbReference>
<dbReference type="Gene3D" id="2.40.50.100">
    <property type="match status" value="1"/>
</dbReference>
<dbReference type="FunFam" id="2.40.420.20:FF:000001">
    <property type="entry name" value="Efflux RND transporter periplasmic adaptor subunit"/>
    <property type="match status" value="1"/>
</dbReference>
<dbReference type="InterPro" id="IPR058625">
    <property type="entry name" value="MdtA-like_BSH"/>
</dbReference>
<evidence type="ECO:0000313" key="8">
    <source>
        <dbReference type="EMBL" id="MPL93694.1"/>
    </source>
</evidence>
<feature type="domain" description="Multidrug resistance protein MdtA-like alpha-helical hairpin" evidence="4">
    <location>
        <begin position="102"/>
        <end position="166"/>
    </location>
</feature>
<dbReference type="PROSITE" id="PS51257">
    <property type="entry name" value="PROKAR_LIPOPROTEIN"/>
    <property type="match status" value="1"/>
</dbReference>
<sequence length="381" mass="40743">MLVKRKVLAIGLACIMMLASAGCSKQQAGGPQAVAVKTMHVIQRDTPLTYEYTGFVEAKDEVSIKSKVTGTIVKKLVNGGDVVAAGQLLYVIDPRNYQNSVLNAQATLANAQASLTNVQRDAARYQALYEQGAVSRQTLDSYNTQLAQAQATVNAQEALLATAQVDAGETNIVAPFAGKVDTNCLAEGNFVTAGSTVLTTISNSDPMRVKFSLAETEYLKLLQGNTGNSSSLENLTLTLSDGNKYPLKGRVDQVDRSVDNTTGTLTLKAEFANPNGLLLPGMFAHLQVNSGTRKNAILVPQRAVSEVMYKNFVSVVNSENKIEMKEVKVGARIGRLWMIESGLDGTETIVVEGIQKVRPGTAVNPEPMTEADLETTPATTK</sequence>
<dbReference type="InterPro" id="IPR006143">
    <property type="entry name" value="RND_pump_MFP"/>
</dbReference>
<dbReference type="Pfam" id="PF25944">
    <property type="entry name" value="Beta-barrel_RND"/>
    <property type="match status" value="1"/>
</dbReference>
<name>A0A644VQK5_9ZZZZ</name>
<protein>
    <submittedName>
        <fullName evidence="8">Toluene efflux pump periplasmic linker protein TtgA</fullName>
    </submittedName>
</protein>
<feature type="region of interest" description="Disordered" evidence="3">
    <location>
        <begin position="360"/>
        <end position="381"/>
    </location>
</feature>
<dbReference type="Pfam" id="PF25876">
    <property type="entry name" value="HH_MFP_RND"/>
    <property type="match status" value="1"/>
</dbReference>
<feature type="domain" description="Multidrug resistance protein MdtA-like barrel-sandwich hybrid" evidence="5">
    <location>
        <begin position="61"/>
        <end position="196"/>
    </location>
</feature>
<feature type="coiled-coil region" evidence="2">
    <location>
        <begin position="101"/>
        <end position="166"/>
    </location>
</feature>
<comment type="caution">
    <text evidence="8">The sequence shown here is derived from an EMBL/GenBank/DDBJ whole genome shotgun (WGS) entry which is preliminary data.</text>
</comment>
<organism evidence="8">
    <name type="scientific">bioreactor metagenome</name>
    <dbReference type="NCBI Taxonomy" id="1076179"/>
    <lineage>
        <taxon>unclassified sequences</taxon>
        <taxon>metagenomes</taxon>
        <taxon>ecological metagenomes</taxon>
    </lineage>
</organism>
<dbReference type="Pfam" id="PF25917">
    <property type="entry name" value="BSH_RND"/>
    <property type="match status" value="1"/>
</dbReference>
<evidence type="ECO:0000259" key="5">
    <source>
        <dbReference type="Pfam" id="PF25917"/>
    </source>
</evidence>
<dbReference type="GO" id="GO:0005886">
    <property type="term" value="C:plasma membrane"/>
    <property type="evidence" value="ECO:0007669"/>
    <property type="project" value="TreeGrafter"/>
</dbReference>
<dbReference type="Pfam" id="PF25967">
    <property type="entry name" value="RND-MFP_C"/>
    <property type="match status" value="1"/>
</dbReference>
<dbReference type="GO" id="GO:0046677">
    <property type="term" value="P:response to antibiotic"/>
    <property type="evidence" value="ECO:0007669"/>
    <property type="project" value="TreeGrafter"/>
</dbReference>
<keyword evidence="2" id="KW-0175">Coiled coil</keyword>
<evidence type="ECO:0000259" key="7">
    <source>
        <dbReference type="Pfam" id="PF25967"/>
    </source>
</evidence>
<dbReference type="Gene3D" id="1.10.287.470">
    <property type="entry name" value="Helix hairpin bin"/>
    <property type="match status" value="1"/>
</dbReference>
<dbReference type="PANTHER" id="PTHR30158">
    <property type="entry name" value="ACRA/E-RELATED COMPONENT OF DRUG EFFLUX TRANSPORTER"/>
    <property type="match status" value="1"/>
</dbReference>
<evidence type="ECO:0000259" key="4">
    <source>
        <dbReference type="Pfam" id="PF25876"/>
    </source>
</evidence>
<dbReference type="GO" id="GO:0022857">
    <property type="term" value="F:transmembrane transporter activity"/>
    <property type="evidence" value="ECO:0007669"/>
    <property type="project" value="InterPro"/>
</dbReference>
<dbReference type="NCBIfam" id="TIGR01730">
    <property type="entry name" value="RND_mfp"/>
    <property type="match status" value="1"/>
</dbReference>